<comment type="subcellular location">
    <subcellularLocation>
        <location evidence="1">Cell outer membrane</location>
        <topology evidence="1">Multi-pass membrane protein</topology>
    </subcellularLocation>
</comment>
<dbReference type="GO" id="GO:0006811">
    <property type="term" value="P:monoatomic ion transport"/>
    <property type="evidence" value="ECO:0007669"/>
    <property type="project" value="UniProtKB-KW"/>
</dbReference>
<dbReference type="OrthoDB" id="9815244at2"/>
<keyword evidence="19" id="KW-1185">Reference proteome</keyword>
<dbReference type="Gene3D" id="3.10.560.10">
    <property type="entry name" value="Outer membrane lipoprotein wza domain like"/>
    <property type="match status" value="1"/>
</dbReference>
<evidence type="ECO:0000256" key="1">
    <source>
        <dbReference type="ARBA" id="ARBA00004571"/>
    </source>
</evidence>
<dbReference type="Gene3D" id="3.30.1950.10">
    <property type="entry name" value="wza like domain"/>
    <property type="match status" value="1"/>
</dbReference>
<feature type="domain" description="SLBB" evidence="17">
    <location>
        <begin position="138"/>
        <end position="219"/>
    </location>
</feature>
<keyword evidence="4" id="KW-1134">Transmembrane beta strand</keyword>
<accession>A0A4Q9H1L0</accession>
<dbReference type="Proteomes" id="UP000292120">
    <property type="component" value="Unassembled WGS sequence"/>
</dbReference>
<keyword evidence="5 18" id="KW-0762">Sugar transport</keyword>
<evidence type="ECO:0000256" key="5">
    <source>
        <dbReference type="ARBA" id="ARBA00022597"/>
    </source>
</evidence>
<keyword evidence="12" id="KW-0564">Palmitate</keyword>
<dbReference type="InterPro" id="IPR049712">
    <property type="entry name" value="Poly_export"/>
</dbReference>
<dbReference type="EMBL" id="SIXI01000004">
    <property type="protein sequence ID" value="TBO30359.1"/>
    <property type="molecule type" value="Genomic_DNA"/>
</dbReference>
<evidence type="ECO:0000256" key="4">
    <source>
        <dbReference type="ARBA" id="ARBA00022452"/>
    </source>
</evidence>
<evidence type="ECO:0000256" key="8">
    <source>
        <dbReference type="ARBA" id="ARBA00023047"/>
    </source>
</evidence>
<dbReference type="PANTHER" id="PTHR33619">
    <property type="entry name" value="POLYSACCHARIDE EXPORT PROTEIN GFCE-RELATED"/>
    <property type="match status" value="1"/>
</dbReference>
<evidence type="ECO:0000313" key="19">
    <source>
        <dbReference type="Proteomes" id="UP000292120"/>
    </source>
</evidence>
<evidence type="ECO:0000313" key="18">
    <source>
        <dbReference type="EMBL" id="TBO30359.1"/>
    </source>
</evidence>
<feature type="transmembrane region" description="Helical" evidence="15">
    <location>
        <begin position="20"/>
        <end position="41"/>
    </location>
</feature>
<dbReference type="GO" id="GO:0046930">
    <property type="term" value="C:pore complex"/>
    <property type="evidence" value="ECO:0007669"/>
    <property type="project" value="UniProtKB-KW"/>
</dbReference>
<sequence>MALPIDLMRQQHRNTRRLPLVRWCTALAALWMSGCTTVYVAELPGAEGLPLGDTPGALLPAYRLQPGDDLDVKFAYTSELNESQKIRPDGFITLQLIDDVKAAGLTPLELDADLTQRLSAKVKNPTLSVIVRSFAGHRAYVGGEVGTPQVVPLDGGITALQAIQRAGGQRAAAQMESVILIRKGPEGQPMPYRLNLTEDALAEGKPDTRVALMPSDVIYLPRTRVANANRFVQQYITDLLLLRGVNFGFNVNQEHLKD</sequence>
<keyword evidence="8" id="KW-0625">Polysaccharide transport</keyword>
<dbReference type="InterPro" id="IPR003715">
    <property type="entry name" value="Poly_export_N"/>
</dbReference>
<keyword evidence="7" id="KW-0732">Signal</keyword>
<dbReference type="AlphaFoldDB" id="A0A4Q9H1L0"/>
<keyword evidence="11 15" id="KW-0472">Membrane</keyword>
<dbReference type="GO" id="GO:0015288">
    <property type="term" value="F:porin activity"/>
    <property type="evidence" value="ECO:0007669"/>
    <property type="project" value="UniProtKB-KW"/>
</dbReference>
<protein>
    <submittedName>
        <fullName evidence="18">Sugar transporter</fullName>
    </submittedName>
</protein>
<comment type="similarity">
    <text evidence="2">Belongs to the BexD/CtrA/VexA family.</text>
</comment>
<name>A0A4Q9H1L0_9BURK</name>
<evidence type="ECO:0000256" key="3">
    <source>
        <dbReference type="ARBA" id="ARBA00022448"/>
    </source>
</evidence>
<gene>
    <name evidence="18" type="ORF">EYS42_11755</name>
</gene>
<evidence type="ECO:0000259" key="17">
    <source>
        <dbReference type="Pfam" id="PF22461"/>
    </source>
</evidence>
<evidence type="ECO:0000256" key="12">
    <source>
        <dbReference type="ARBA" id="ARBA00023139"/>
    </source>
</evidence>
<keyword evidence="15" id="KW-1133">Transmembrane helix</keyword>
<evidence type="ECO:0000256" key="15">
    <source>
        <dbReference type="SAM" id="Phobius"/>
    </source>
</evidence>
<evidence type="ECO:0000256" key="6">
    <source>
        <dbReference type="ARBA" id="ARBA00022692"/>
    </source>
</evidence>
<organism evidence="18 19">
    <name type="scientific">Aquabacterium lacunae</name>
    <dbReference type="NCBI Taxonomy" id="2528630"/>
    <lineage>
        <taxon>Bacteria</taxon>
        <taxon>Pseudomonadati</taxon>
        <taxon>Pseudomonadota</taxon>
        <taxon>Betaproteobacteria</taxon>
        <taxon>Burkholderiales</taxon>
        <taxon>Aquabacterium</taxon>
    </lineage>
</organism>
<keyword evidence="3" id="KW-0813">Transport</keyword>
<dbReference type="PANTHER" id="PTHR33619:SF3">
    <property type="entry name" value="POLYSACCHARIDE EXPORT PROTEIN GFCE-RELATED"/>
    <property type="match status" value="1"/>
</dbReference>
<keyword evidence="10" id="KW-0626">Porin</keyword>
<evidence type="ECO:0000256" key="13">
    <source>
        <dbReference type="ARBA" id="ARBA00023237"/>
    </source>
</evidence>
<dbReference type="Pfam" id="PF02563">
    <property type="entry name" value="Poly_export"/>
    <property type="match status" value="1"/>
</dbReference>
<keyword evidence="13" id="KW-0998">Cell outer membrane</keyword>
<feature type="domain" description="Polysaccharide export protein N-terminal" evidence="16">
    <location>
        <begin position="60"/>
        <end position="131"/>
    </location>
</feature>
<dbReference type="InterPro" id="IPR054765">
    <property type="entry name" value="SLBB_dom"/>
</dbReference>
<evidence type="ECO:0000256" key="14">
    <source>
        <dbReference type="ARBA" id="ARBA00023288"/>
    </source>
</evidence>
<proteinExistence type="inferred from homology"/>
<keyword evidence="14" id="KW-0449">Lipoprotein</keyword>
<keyword evidence="9" id="KW-0406">Ion transport</keyword>
<reference evidence="18 19" key="1">
    <citation type="submission" date="2019-02" db="EMBL/GenBank/DDBJ databases">
        <title>Aquabacterium sp. strain KMB7.</title>
        <authorList>
            <person name="Chen W.-M."/>
        </authorList>
    </citation>
    <scope>NUCLEOTIDE SEQUENCE [LARGE SCALE GENOMIC DNA]</scope>
    <source>
        <strain evidence="18 19">KMB7</strain>
    </source>
</reference>
<evidence type="ECO:0000256" key="2">
    <source>
        <dbReference type="ARBA" id="ARBA00009450"/>
    </source>
</evidence>
<evidence type="ECO:0000256" key="7">
    <source>
        <dbReference type="ARBA" id="ARBA00022729"/>
    </source>
</evidence>
<keyword evidence="6 15" id="KW-0812">Transmembrane</keyword>
<evidence type="ECO:0000256" key="11">
    <source>
        <dbReference type="ARBA" id="ARBA00023136"/>
    </source>
</evidence>
<evidence type="ECO:0000256" key="10">
    <source>
        <dbReference type="ARBA" id="ARBA00023114"/>
    </source>
</evidence>
<dbReference type="GO" id="GO:0009279">
    <property type="term" value="C:cell outer membrane"/>
    <property type="evidence" value="ECO:0007669"/>
    <property type="project" value="UniProtKB-SubCell"/>
</dbReference>
<dbReference type="Pfam" id="PF22461">
    <property type="entry name" value="SLBB_2"/>
    <property type="match status" value="1"/>
</dbReference>
<evidence type="ECO:0000259" key="16">
    <source>
        <dbReference type="Pfam" id="PF02563"/>
    </source>
</evidence>
<comment type="caution">
    <text evidence="18">The sequence shown here is derived from an EMBL/GenBank/DDBJ whole genome shotgun (WGS) entry which is preliminary data.</text>
</comment>
<dbReference type="GO" id="GO:0015159">
    <property type="term" value="F:polysaccharide transmembrane transporter activity"/>
    <property type="evidence" value="ECO:0007669"/>
    <property type="project" value="InterPro"/>
</dbReference>
<evidence type="ECO:0000256" key="9">
    <source>
        <dbReference type="ARBA" id="ARBA00023065"/>
    </source>
</evidence>